<evidence type="ECO:0000256" key="2">
    <source>
        <dbReference type="ARBA" id="ARBA00022857"/>
    </source>
</evidence>
<dbReference type="PROSITE" id="PS00062">
    <property type="entry name" value="ALDOKETO_REDUCTASE_2"/>
    <property type="match status" value="1"/>
</dbReference>
<comment type="similarity">
    <text evidence="1">Belongs to the aldo/keto reductase family.</text>
</comment>
<keyword evidence="6" id="KW-1185">Reference proteome</keyword>
<evidence type="ECO:0000313" key="6">
    <source>
        <dbReference type="Proteomes" id="UP001202674"/>
    </source>
</evidence>
<keyword evidence="2" id="KW-0521">NADP</keyword>
<dbReference type="InterPro" id="IPR036812">
    <property type="entry name" value="NAD(P)_OxRdtase_dom_sf"/>
</dbReference>
<gene>
    <name evidence="5" type="ORF">AArcSt11_10125</name>
</gene>
<evidence type="ECO:0000256" key="3">
    <source>
        <dbReference type="ARBA" id="ARBA00023002"/>
    </source>
</evidence>
<comment type="caution">
    <text evidence="5">The sequence shown here is derived from an EMBL/GenBank/DDBJ whole genome shotgun (WGS) entry which is preliminary data.</text>
</comment>
<evidence type="ECO:0000313" key="5">
    <source>
        <dbReference type="EMBL" id="MCL9814008.1"/>
    </source>
</evidence>
<organism evidence="5 6">
    <name type="scientific">Natranaeroarchaeum aerophilus</name>
    <dbReference type="NCBI Taxonomy" id="2917711"/>
    <lineage>
        <taxon>Archaea</taxon>
        <taxon>Methanobacteriati</taxon>
        <taxon>Methanobacteriota</taxon>
        <taxon>Stenosarchaea group</taxon>
        <taxon>Halobacteria</taxon>
        <taxon>Halobacteriales</taxon>
        <taxon>Natronoarchaeaceae</taxon>
        <taxon>Natranaeroarchaeum</taxon>
    </lineage>
</organism>
<dbReference type="PROSITE" id="PS00798">
    <property type="entry name" value="ALDOKETO_REDUCTASE_1"/>
    <property type="match status" value="1"/>
</dbReference>
<evidence type="ECO:0000256" key="1">
    <source>
        <dbReference type="ARBA" id="ARBA00007905"/>
    </source>
</evidence>
<feature type="domain" description="NADP-dependent oxidoreductase" evidence="4">
    <location>
        <begin position="5"/>
        <end position="253"/>
    </location>
</feature>
<dbReference type="Proteomes" id="UP001202674">
    <property type="component" value="Unassembled WGS sequence"/>
</dbReference>
<dbReference type="PANTHER" id="PTHR43827:SF3">
    <property type="entry name" value="NADP-DEPENDENT OXIDOREDUCTASE DOMAIN-CONTAINING PROTEIN"/>
    <property type="match status" value="1"/>
</dbReference>
<name>A0AAE3FSB5_9EURY</name>
<sequence length="266" mass="29729">MSFHRLGFGTYQMTDRSECIDAVTTALDTGYRHLDTAQGYDNEAYVGEALADSDVDREDVFVATKLDPGNLAYDDVVETTRESAERLGVDTIDLQYVHWPLDTYDSEATLDGLAAIVEEGLVEHVGLSNFTPELLEEAIEGLDDRGVDLFAHQVECHALLPQEELRSYARKDDHWLVAYSPIARGEVFDVPEIVEIAEKHDATPAQVSLAWLLEKETVAAIPKSATPAHIRENYGALDISLDAEDIRTIDEIDREHRVVDGDWTPW</sequence>
<accession>A0AAE3FSB5</accession>
<dbReference type="Gene3D" id="3.20.20.100">
    <property type="entry name" value="NADP-dependent oxidoreductase domain"/>
    <property type="match status" value="1"/>
</dbReference>
<dbReference type="EMBL" id="JAKRVY010000005">
    <property type="protein sequence ID" value="MCL9814008.1"/>
    <property type="molecule type" value="Genomic_DNA"/>
</dbReference>
<dbReference type="RefSeq" id="WP_250596811.1">
    <property type="nucleotide sequence ID" value="NZ_JAKRVY010000005.1"/>
</dbReference>
<dbReference type="SUPFAM" id="SSF51430">
    <property type="entry name" value="NAD(P)-linked oxidoreductase"/>
    <property type="match status" value="1"/>
</dbReference>
<dbReference type="InterPro" id="IPR020471">
    <property type="entry name" value="AKR"/>
</dbReference>
<reference evidence="5 6" key="1">
    <citation type="journal article" date="2022" name="Syst. Appl. Microbiol.">
        <title>Natronocalculus amylovorans gen. nov., sp. nov., and Natranaeroarchaeum aerophilus sp. nov., dominant culturable amylolytic natronoarchaea from hypersaline soda lakes in southwestern Siberia.</title>
        <authorList>
            <person name="Sorokin D.Y."/>
            <person name="Elcheninov A.G."/>
            <person name="Khizhniak T.V."/>
            <person name="Koenen M."/>
            <person name="Bale N.J."/>
            <person name="Damste J.S.S."/>
            <person name="Kublanov I.V."/>
        </authorList>
    </citation>
    <scope>NUCLEOTIDE SEQUENCE [LARGE SCALE GENOMIC DNA]</scope>
    <source>
        <strain evidence="5 6">AArc-St1-1</strain>
    </source>
</reference>
<dbReference type="PRINTS" id="PR00069">
    <property type="entry name" value="ALDKETRDTASE"/>
</dbReference>
<keyword evidence="3" id="KW-0560">Oxidoreductase</keyword>
<proteinExistence type="inferred from homology"/>
<dbReference type="InterPro" id="IPR023210">
    <property type="entry name" value="NADP_OxRdtase_dom"/>
</dbReference>
<dbReference type="PIRSF" id="PIRSF000097">
    <property type="entry name" value="AKR"/>
    <property type="match status" value="1"/>
</dbReference>
<dbReference type="Pfam" id="PF00248">
    <property type="entry name" value="Aldo_ket_red"/>
    <property type="match status" value="1"/>
</dbReference>
<dbReference type="InterPro" id="IPR018170">
    <property type="entry name" value="Aldo/ket_reductase_CS"/>
</dbReference>
<evidence type="ECO:0000259" key="4">
    <source>
        <dbReference type="Pfam" id="PF00248"/>
    </source>
</evidence>
<protein>
    <submittedName>
        <fullName evidence="5">Aldo/keto reductase</fullName>
    </submittedName>
</protein>
<dbReference type="AlphaFoldDB" id="A0AAE3FSB5"/>
<dbReference type="PANTHER" id="PTHR43827">
    <property type="entry name" value="2,5-DIKETO-D-GLUCONIC ACID REDUCTASE"/>
    <property type="match status" value="1"/>
</dbReference>
<dbReference type="GO" id="GO:0016616">
    <property type="term" value="F:oxidoreductase activity, acting on the CH-OH group of donors, NAD or NADP as acceptor"/>
    <property type="evidence" value="ECO:0007669"/>
    <property type="project" value="UniProtKB-ARBA"/>
</dbReference>